<dbReference type="NCBIfam" id="TIGR01783">
    <property type="entry name" value="TonB-siderophor"/>
    <property type="match status" value="1"/>
</dbReference>
<dbReference type="InterPro" id="IPR010105">
    <property type="entry name" value="TonB_sidphr_rcpt"/>
</dbReference>
<feature type="signal peptide" evidence="17">
    <location>
        <begin position="1"/>
        <end position="30"/>
    </location>
</feature>
<evidence type="ECO:0000256" key="1">
    <source>
        <dbReference type="ARBA" id="ARBA00004571"/>
    </source>
</evidence>
<dbReference type="SUPFAM" id="SSF56935">
    <property type="entry name" value="Porins"/>
    <property type="match status" value="1"/>
</dbReference>
<gene>
    <name evidence="20" type="ORF">I2F25_03485</name>
</gene>
<comment type="subcellular location">
    <subcellularLocation>
        <location evidence="1 14">Cell outer membrane</location>
        <topology evidence="1 14">Multi-pass membrane protein</topology>
    </subcellularLocation>
</comment>
<accession>A0ABU6DSL0</accession>
<evidence type="ECO:0000256" key="6">
    <source>
        <dbReference type="ARBA" id="ARBA00022692"/>
    </source>
</evidence>
<feature type="domain" description="TonB-dependent receptor-like beta-barrel" evidence="18">
    <location>
        <begin position="236"/>
        <end position="694"/>
    </location>
</feature>
<evidence type="ECO:0000313" key="21">
    <source>
        <dbReference type="Proteomes" id="UP001339883"/>
    </source>
</evidence>
<dbReference type="PROSITE" id="PS52016">
    <property type="entry name" value="TONB_DEPENDENT_REC_3"/>
    <property type="match status" value="1"/>
</dbReference>
<keyword evidence="3 14" id="KW-0813">Transport</keyword>
<dbReference type="InterPro" id="IPR010917">
    <property type="entry name" value="TonB_rcpt_CS"/>
</dbReference>
<keyword evidence="21" id="KW-1185">Reference proteome</keyword>
<evidence type="ECO:0000256" key="11">
    <source>
        <dbReference type="ARBA" id="ARBA00023136"/>
    </source>
</evidence>
<feature type="short sequence motif" description="TonB C-terminal box" evidence="15">
    <location>
        <begin position="711"/>
        <end position="728"/>
    </location>
</feature>
<evidence type="ECO:0000256" key="2">
    <source>
        <dbReference type="ARBA" id="ARBA00009810"/>
    </source>
</evidence>
<keyword evidence="5" id="KW-0410">Iron transport</keyword>
<evidence type="ECO:0000256" key="3">
    <source>
        <dbReference type="ARBA" id="ARBA00022448"/>
    </source>
</evidence>
<feature type="chain" id="PRO_5045568747" evidence="17">
    <location>
        <begin position="31"/>
        <end position="728"/>
    </location>
</feature>
<comment type="similarity">
    <text evidence="2 14 16">Belongs to the TonB-dependent receptor family.</text>
</comment>
<dbReference type="PANTHER" id="PTHR32552:SF83">
    <property type="entry name" value="BLR3904 PROTEIN"/>
    <property type="match status" value="1"/>
</dbReference>
<keyword evidence="10 16" id="KW-0798">TonB box</keyword>
<dbReference type="InterPro" id="IPR039426">
    <property type="entry name" value="TonB-dep_rcpt-like"/>
</dbReference>
<proteinExistence type="inferred from homology"/>
<evidence type="ECO:0000256" key="8">
    <source>
        <dbReference type="ARBA" id="ARBA00023004"/>
    </source>
</evidence>
<evidence type="ECO:0000256" key="9">
    <source>
        <dbReference type="ARBA" id="ARBA00023065"/>
    </source>
</evidence>
<keyword evidence="13 14" id="KW-0998">Cell outer membrane</keyword>
<dbReference type="PROSITE" id="PS01156">
    <property type="entry name" value="TONB_DEPENDENT_REC_2"/>
    <property type="match status" value="1"/>
</dbReference>
<sequence>MKQVMQQMHWHLWGCALVSLSSITITEVNAQSSDVEQLSTITVKSEPSSAYRTSFANITGYSGQKISQIPASISSITSAVLTDQHAKLLTDVVKNDASVGDGYAAIGYYPNFMVRGFALDTASSYLINGNVVRGEQNIALENKQSVEILKGISALQSGMSTPGGVVNFVTKRPEDVRTLTFDIDQYGDKTVSTDLGGFVGENRQFGYRINLAHEDIKPYVDHANGQRYFGSVALDWNVTDKAKLELNLEAQSQKQRSVPGYQLLDAKAVPQNINWDKLLGYQNWSNPVTNKSLNTDITYRYAFNPQWNMSLTASHSRVVIDDYSAFPYGCYSDICKYTGLGNTFDQSGNYDIYDYRDPNDARVTDQFKLHLNGEFETGSFKHQLRTEVAETNKSRKRVPGLNQVIGTSNIYNDTTDFSPVSNAVLGNKYTALKSHQQSIFISDLVNLNNQWSVLLGTKWLHLNEQSYNKDEILARDTHLSKFLPQAALMYRPFENTTIYTSYAKGLSDGGEAPWYAKNASVTLAPKKSTQYEIGLKQQIQQFLLTATVFDLKQDNQYAMSIPSNPQEFAFVQEGKQHNQGVELALNGAVTDRLDILTSLSYIRARLDNVSDESYAGHQIQNSPTWRFSGYLSYKLPVLNDQLRLLAGMQASSSKYANRSGTVKVAGYSIFNVGAAYRLPIAGYDTDFRLNINNVMNTQYWRDVGGFMGDDYLFLGNPRTAQISATIHF</sequence>
<evidence type="ECO:0000256" key="16">
    <source>
        <dbReference type="RuleBase" id="RU003357"/>
    </source>
</evidence>
<dbReference type="Proteomes" id="UP001339883">
    <property type="component" value="Unassembled WGS sequence"/>
</dbReference>
<dbReference type="Gene3D" id="2.170.130.10">
    <property type="entry name" value="TonB-dependent receptor, plug domain"/>
    <property type="match status" value="1"/>
</dbReference>
<evidence type="ECO:0000256" key="10">
    <source>
        <dbReference type="ARBA" id="ARBA00023077"/>
    </source>
</evidence>
<feature type="domain" description="TonB-dependent receptor plug" evidence="19">
    <location>
        <begin position="66"/>
        <end position="165"/>
    </location>
</feature>
<dbReference type="Pfam" id="PF07715">
    <property type="entry name" value="Plug"/>
    <property type="match status" value="1"/>
</dbReference>
<dbReference type="InterPro" id="IPR037066">
    <property type="entry name" value="Plug_dom_sf"/>
</dbReference>
<keyword evidence="7 17" id="KW-0732">Signal</keyword>
<keyword evidence="8" id="KW-0408">Iron</keyword>
<comment type="caution">
    <text evidence="20">The sequence shown here is derived from an EMBL/GenBank/DDBJ whole genome shotgun (WGS) entry which is preliminary data.</text>
</comment>
<keyword evidence="12 20" id="KW-0675">Receptor</keyword>
<dbReference type="EMBL" id="VTDN01000002">
    <property type="protein sequence ID" value="MEB5476119.1"/>
    <property type="molecule type" value="Genomic_DNA"/>
</dbReference>
<evidence type="ECO:0000259" key="19">
    <source>
        <dbReference type="Pfam" id="PF07715"/>
    </source>
</evidence>
<evidence type="ECO:0000259" key="18">
    <source>
        <dbReference type="Pfam" id="PF00593"/>
    </source>
</evidence>
<keyword evidence="11 14" id="KW-0472">Membrane</keyword>
<dbReference type="InterPro" id="IPR000531">
    <property type="entry name" value="Beta-barrel_TonB"/>
</dbReference>
<dbReference type="CDD" id="cd01347">
    <property type="entry name" value="ligand_gated_channel"/>
    <property type="match status" value="1"/>
</dbReference>
<evidence type="ECO:0000256" key="12">
    <source>
        <dbReference type="ARBA" id="ARBA00023170"/>
    </source>
</evidence>
<keyword evidence="9" id="KW-0406">Ion transport</keyword>
<dbReference type="PANTHER" id="PTHR32552">
    <property type="entry name" value="FERRICHROME IRON RECEPTOR-RELATED"/>
    <property type="match status" value="1"/>
</dbReference>
<evidence type="ECO:0000256" key="7">
    <source>
        <dbReference type="ARBA" id="ARBA00022729"/>
    </source>
</evidence>
<evidence type="ECO:0000256" key="17">
    <source>
        <dbReference type="SAM" id="SignalP"/>
    </source>
</evidence>
<evidence type="ECO:0000313" key="20">
    <source>
        <dbReference type="EMBL" id="MEB5476119.1"/>
    </source>
</evidence>
<evidence type="ECO:0000256" key="15">
    <source>
        <dbReference type="PROSITE-ProRule" id="PRU10144"/>
    </source>
</evidence>
<name>A0ABU6DSL0_9GAMM</name>
<evidence type="ECO:0000256" key="4">
    <source>
        <dbReference type="ARBA" id="ARBA00022452"/>
    </source>
</evidence>
<protein>
    <submittedName>
        <fullName evidence="20">TonB-dependent siderophore receptor</fullName>
    </submittedName>
</protein>
<keyword evidence="6 14" id="KW-0812">Transmembrane</keyword>
<dbReference type="InterPro" id="IPR036942">
    <property type="entry name" value="Beta-barrel_TonB_sf"/>
</dbReference>
<evidence type="ECO:0000256" key="14">
    <source>
        <dbReference type="PROSITE-ProRule" id="PRU01360"/>
    </source>
</evidence>
<dbReference type="RefSeq" id="WP_325774695.1">
    <property type="nucleotide sequence ID" value="NZ_VTDN01000002.1"/>
</dbReference>
<evidence type="ECO:0000256" key="5">
    <source>
        <dbReference type="ARBA" id="ARBA00022496"/>
    </source>
</evidence>
<dbReference type="InterPro" id="IPR012910">
    <property type="entry name" value="Plug_dom"/>
</dbReference>
<evidence type="ECO:0000256" key="13">
    <source>
        <dbReference type="ARBA" id="ARBA00023237"/>
    </source>
</evidence>
<organism evidence="20 21">
    <name type="scientific">Acinetobacter pollinis</name>
    <dbReference type="NCBI Taxonomy" id="2605270"/>
    <lineage>
        <taxon>Bacteria</taxon>
        <taxon>Pseudomonadati</taxon>
        <taxon>Pseudomonadota</taxon>
        <taxon>Gammaproteobacteria</taxon>
        <taxon>Moraxellales</taxon>
        <taxon>Moraxellaceae</taxon>
        <taxon>Acinetobacter</taxon>
    </lineage>
</organism>
<keyword evidence="4 14" id="KW-1134">Transmembrane beta strand</keyword>
<dbReference type="Pfam" id="PF00593">
    <property type="entry name" value="TonB_dep_Rec_b-barrel"/>
    <property type="match status" value="1"/>
</dbReference>
<reference evidence="20 21" key="1">
    <citation type="submission" date="2019-08" db="EMBL/GenBank/DDBJ databases">
        <title>Five species of Acinetobacter isolated from floral nectar and animal pollinators.</title>
        <authorList>
            <person name="Hendry T.A."/>
        </authorList>
    </citation>
    <scope>NUCLEOTIDE SEQUENCE [LARGE SCALE GENOMIC DNA]</scope>
    <source>
        <strain evidence="20 21">MD18.27</strain>
    </source>
</reference>
<dbReference type="Gene3D" id="2.40.170.20">
    <property type="entry name" value="TonB-dependent receptor, beta-barrel domain"/>
    <property type="match status" value="1"/>
</dbReference>